<gene>
    <name evidence="5" type="ORF">BS101_06970</name>
</gene>
<dbReference type="OrthoDB" id="9790669at2"/>
<evidence type="ECO:0000313" key="6">
    <source>
        <dbReference type="Proteomes" id="UP000184604"/>
    </source>
</evidence>
<protein>
    <recommendedName>
        <fullName evidence="1">Stage 0 sporulation protein A homolog</fullName>
    </recommendedName>
</protein>
<accession>A0A1L5F655</accession>
<dbReference type="SMART" id="SM00448">
    <property type="entry name" value="REC"/>
    <property type="match status" value="1"/>
</dbReference>
<dbReference type="Proteomes" id="UP000184604">
    <property type="component" value="Chromosome"/>
</dbReference>
<evidence type="ECO:0000256" key="1">
    <source>
        <dbReference type="ARBA" id="ARBA00018672"/>
    </source>
</evidence>
<dbReference type="InterPro" id="IPR011006">
    <property type="entry name" value="CheY-like_superfamily"/>
</dbReference>
<evidence type="ECO:0000256" key="3">
    <source>
        <dbReference type="PROSITE-ProRule" id="PRU00169"/>
    </source>
</evidence>
<keyword evidence="3" id="KW-0597">Phosphoprotein</keyword>
<proteinExistence type="predicted"/>
<dbReference type="GO" id="GO:0000160">
    <property type="term" value="P:phosphorelay signal transduction system"/>
    <property type="evidence" value="ECO:0007669"/>
    <property type="project" value="InterPro"/>
</dbReference>
<dbReference type="SUPFAM" id="SSF52172">
    <property type="entry name" value="CheY-like"/>
    <property type="match status" value="1"/>
</dbReference>
<evidence type="ECO:0000256" key="2">
    <source>
        <dbReference type="ARBA" id="ARBA00024867"/>
    </source>
</evidence>
<dbReference type="InterPro" id="IPR001789">
    <property type="entry name" value="Sig_transdc_resp-reg_receiver"/>
</dbReference>
<name>A0A1L5F655_CLOKL</name>
<dbReference type="PANTHER" id="PTHR43228:SF1">
    <property type="entry name" value="TWO-COMPONENT RESPONSE REGULATOR ARR22"/>
    <property type="match status" value="1"/>
</dbReference>
<evidence type="ECO:0000259" key="4">
    <source>
        <dbReference type="PROSITE" id="PS50110"/>
    </source>
</evidence>
<dbReference type="CDD" id="cd17542">
    <property type="entry name" value="REC_CheY"/>
    <property type="match status" value="1"/>
</dbReference>
<feature type="domain" description="Response regulatory" evidence="4">
    <location>
        <begin position="3"/>
        <end position="118"/>
    </location>
</feature>
<dbReference type="PROSITE" id="PS50110">
    <property type="entry name" value="RESPONSE_REGULATORY"/>
    <property type="match status" value="1"/>
</dbReference>
<dbReference type="RefSeq" id="WP_073538168.1">
    <property type="nucleotide sequence ID" value="NZ_CP018335.1"/>
</dbReference>
<evidence type="ECO:0000313" key="5">
    <source>
        <dbReference type="EMBL" id="APM38498.1"/>
    </source>
</evidence>
<dbReference type="Pfam" id="PF00072">
    <property type="entry name" value="Response_reg"/>
    <property type="match status" value="1"/>
</dbReference>
<dbReference type="PANTHER" id="PTHR43228">
    <property type="entry name" value="TWO-COMPONENT RESPONSE REGULATOR"/>
    <property type="match status" value="1"/>
</dbReference>
<comment type="function">
    <text evidence="2">May play the central regulatory role in sporulation. It may be an element of the effector pathway responsible for the activation of sporulation genes in response to nutritional stress. Spo0A may act in concert with spo0H (a sigma factor) to control the expression of some genes that are critical to the sporulation process.</text>
</comment>
<dbReference type="Gene3D" id="3.40.50.2300">
    <property type="match status" value="1"/>
</dbReference>
<feature type="modified residue" description="4-aspartylphosphate" evidence="3">
    <location>
        <position position="53"/>
    </location>
</feature>
<dbReference type="EMBL" id="CP018335">
    <property type="protein sequence ID" value="APM38498.1"/>
    <property type="molecule type" value="Genomic_DNA"/>
</dbReference>
<dbReference type="AlphaFoldDB" id="A0A1L5F655"/>
<sequence length="120" mass="13648">MRKILIVDDASFMRISLRTMLQKNGFEVVGEAENGISAILKYKQFNPDIVTLDITMPDMDGIEVLKEIKKYDSEAKIVMITAMGQKTMVKKSILSGARSFIVKPFKEEQLIETLNKVMFI</sequence>
<reference evidence="5 6" key="1">
    <citation type="submission" date="2016-12" db="EMBL/GenBank/DDBJ databases">
        <title>Complete genome sequence of Clostridium kluyveri JZZ isolated from the pit mud of a Chinese flavor liquor-making factory.</title>
        <authorList>
            <person name="Wang Y."/>
        </authorList>
    </citation>
    <scope>NUCLEOTIDE SEQUENCE [LARGE SCALE GENOMIC DNA]</scope>
    <source>
        <strain evidence="5 6">JZZ</strain>
    </source>
</reference>
<organism evidence="5 6">
    <name type="scientific">Clostridium kluyveri</name>
    <dbReference type="NCBI Taxonomy" id="1534"/>
    <lineage>
        <taxon>Bacteria</taxon>
        <taxon>Bacillati</taxon>
        <taxon>Bacillota</taxon>
        <taxon>Clostridia</taxon>
        <taxon>Eubacteriales</taxon>
        <taxon>Clostridiaceae</taxon>
        <taxon>Clostridium</taxon>
    </lineage>
</organism>
<dbReference type="InterPro" id="IPR052048">
    <property type="entry name" value="ST_Response_Regulator"/>
</dbReference>